<evidence type="ECO:0000313" key="3">
    <source>
        <dbReference type="EMBL" id="PZG06412.1"/>
    </source>
</evidence>
<dbReference type="CDD" id="cd04301">
    <property type="entry name" value="NAT_SF"/>
    <property type="match status" value="1"/>
</dbReference>
<proteinExistence type="predicted"/>
<protein>
    <submittedName>
        <fullName evidence="3">Spermidine acetyltransferase</fullName>
    </submittedName>
</protein>
<evidence type="ECO:0000313" key="4">
    <source>
        <dbReference type="Proteomes" id="UP000249304"/>
    </source>
</evidence>
<dbReference type="PROSITE" id="PS51186">
    <property type="entry name" value="GNAT"/>
    <property type="match status" value="1"/>
</dbReference>
<dbReference type="Gene3D" id="3.40.630.30">
    <property type="match status" value="1"/>
</dbReference>
<organism evidence="3 4">
    <name type="scientific">Nonomuraea aridisoli</name>
    <dbReference type="NCBI Taxonomy" id="2070368"/>
    <lineage>
        <taxon>Bacteria</taxon>
        <taxon>Bacillati</taxon>
        <taxon>Actinomycetota</taxon>
        <taxon>Actinomycetes</taxon>
        <taxon>Streptosporangiales</taxon>
        <taxon>Streptosporangiaceae</taxon>
        <taxon>Nonomuraea</taxon>
    </lineage>
</organism>
<evidence type="ECO:0000256" key="1">
    <source>
        <dbReference type="ARBA" id="ARBA00022679"/>
    </source>
</evidence>
<accession>A0A2W2D2W9</accession>
<dbReference type="AlphaFoldDB" id="A0A2W2D2W9"/>
<sequence length="161" mass="17273">MRTRATTAEDLACLTAWENDPGTSAWLGEVGRAWHERALADPDQDHLVAEHDGAASGFAVLAGVRRPDQVVELRRMVIDPAGRGAGLGRALLRAVLARAYDHHGAGRVWLDVKAHNQRARALYASEGFEVTDVLAGAVTEHDGTPTDLIIMIHQPSRAGTG</sequence>
<gene>
    <name evidence="3" type="ORF">C1J01_42420</name>
</gene>
<feature type="domain" description="N-acetyltransferase" evidence="2">
    <location>
        <begin position="1"/>
        <end position="153"/>
    </location>
</feature>
<keyword evidence="1 3" id="KW-0808">Transferase</keyword>
<dbReference type="PANTHER" id="PTHR13947">
    <property type="entry name" value="GNAT FAMILY N-ACETYLTRANSFERASE"/>
    <property type="match status" value="1"/>
</dbReference>
<evidence type="ECO:0000259" key="2">
    <source>
        <dbReference type="PROSITE" id="PS51186"/>
    </source>
</evidence>
<dbReference type="InterPro" id="IPR016181">
    <property type="entry name" value="Acyl_CoA_acyltransferase"/>
</dbReference>
<comment type="caution">
    <text evidence="3">The sequence shown here is derived from an EMBL/GenBank/DDBJ whole genome shotgun (WGS) entry which is preliminary data.</text>
</comment>
<dbReference type="PANTHER" id="PTHR13947:SF37">
    <property type="entry name" value="LD18367P"/>
    <property type="match status" value="1"/>
</dbReference>
<dbReference type="EMBL" id="POUD01000329">
    <property type="protein sequence ID" value="PZG06412.1"/>
    <property type="molecule type" value="Genomic_DNA"/>
</dbReference>
<dbReference type="RefSeq" id="WP_111184704.1">
    <property type="nucleotide sequence ID" value="NZ_POUD01000329.1"/>
</dbReference>
<dbReference type="Proteomes" id="UP000249304">
    <property type="component" value="Unassembled WGS sequence"/>
</dbReference>
<reference evidence="3 4" key="1">
    <citation type="submission" date="2018-01" db="EMBL/GenBank/DDBJ databases">
        <title>Draft genome sequence of Nonomuraea sp. KC333.</title>
        <authorList>
            <person name="Sahin N."/>
            <person name="Saygin H."/>
            <person name="Ay H."/>
        </authorList>
    </citation>
    <scope>NUCLEOTIDE SEQUENCE [LARGE SCALE GENOMIC DNA]</scope>
    <source>
        <strain evidence="3 4">KC333</strain>
    </source>
</reference>
<dbReference type="InterPro" id="IPR050769">
    <property type="entry name" value="NAT_camello-type"/>
</dbReference>
<dbReference type="Pfam" id="PF00583">
    <property type="entry name" value="Acetyltransf_1"/>
    <property type="match status" value="1"/>
</dbReference>
<dbReference type="OrthoDB" id="9802340at2"/>
<dbReference type="GO" id="GO:0008080">
    <property type="term" value="F:N-acetyltransferase activity"/>
    <property type="evidence" value="ECO:0007669"/>
    <property type="project" value="InterPro"/>
</dbReference>
<dbReference type="SUPFAM" id="SSF55729">
    <property type="entry name" value="Acyl-CoA N-acyltransferases (Nat)"/>
    <property type="match status" value="1"/>
</dbReference>
<name>A0A2W2D2W9_9ACTN</name>
<dbReference type="InterPro" id="IPR000182">
    <property type="entry name" value="GNAT_dom"/>
</dbReference>
<keyword evidence="4" id="KW-1185">Reference proteome</keyword>